<name>A0ABT4KZH4_9SPHI</name>
<accession>A0ABT4KZH4</accession>
<sequence>MGLMTFLRNRAGYILVFAIGFAIVAFLVGDAINVGKPFWAANQKTVGSVDGNDISIDDFGPKVEQNLNQFKQQYGGSANAQMTAMAVDQAWNAELAGVLLNKEYERLGLTVSEDELVDLLVGQNPSPLIKQYFTNPQTGQLDRMQLNSFLKSKDPQAQNQSALLQTEVKNQTLQQKYSNLIRNSVYVTSLEATDEYTNRNKLANFKYVSLDYTSVPDASIKLTDADYSEYYDANKARFNNPQETRSFEYVTFSIKPTRADSLAVKTQIDKIAADFKVAKNDSLFAAINSDVKIPFTYITKGKLDPAVDSAVFSLPAGSFYGPALSGNSYKVIKVVSTRFSPDSVKVSHILIDPAKVGGEDKAVKLADSLKGLISKGGNFAELAKTYSVDGSKDKGGSLPAFARGQMVPEFESAAFDGTAGDLKVVKSQFGYHIMKIEKQIGSSKVAKLAYVEKALSASSKTQASAYKAASKFLADAKDGNFSKLAEAGKLKVAMADKITASQGFAPGLDNPRKLIQDAYAADKGDVLPEIYTMADAYVVAHLTDVKPKGTLSLDAVKKEIQPMVLNAAKAKLLKTKFENAGKTGLAQVASKVARPVVPVQNIVFANPIIPGVAQENKLVGSVFGAQPGKVSAPVEGERGVYVFSVDGFTNPAPIANMFKQKETMLLSLGQRSLGAAFQALQDNAKIKDNRVKFY</sequence>
<evidence type="ECO:0000256" key="5">
    <source>
        <dbReference type="ARBA" id="ARBA00022989"/>
    </source>
</evidence>
<evidence type="ECO:0000256" key="6">
    <source>
        <dbReference type="ARBA" id="ARBA00023136"/>
    </source>
</evidence>
<reference evidence="14" key="1">
    <citation type="submission" date="2022-12" db="EMBL/GenBank/DDBJ databases">
        <title>Genome sequence of SJ11.</title>
        <authorList>
            <person name="Woo H."/>
        </authorList>
    </citation>
    <scope>NUCLEOTIDE SEQUENCE</scope>
    <source>
        <strain evidence="14">SJ11</strain>
    </source>
</reference>
<evidence type="ECO:0000313" key="14">
    <source>
        <dbReference type="EMBL" id="MCZ4224333.1"/>
    </source>
</evidence>
<dbReference type="InterPro" id="IPR046357">
    <property type="entry name" value="PPIase_dom_sf"/>
</dbReference>
<dbReference type="InterPro" id="IPR052029">
    <property type="entry name" value="PpiD_chaperone"/>
</dbReference>
<evidence type="ECO:0000256" key="1">
    <source>
        <dbReference type="ARBA" id="ARBA00004382"/>
    </source>
</evidence>
<feature type="domain" description="PpiC" evidence="13">
    <location>
        <begin position="341"/>
        <end position="438"/>
    </location>
</feature>
<keyword evidence="11" id="KW-0697">Rotamase</keyword>
<keyword evidence="15" id="KW-1185">Reference proteome</keyword>
<evidence type="ECO:0000256" key="11">
    <source>
        <dbReference type="PROSITE-ProRule" id="PRU00278"/>
    </source>
</evidence>
<evidence type="ECO:0000256" key="9">
    <source>
        <dbReference type="ARBA" id="ARBA00040743"/>
    </source>
</evidence>
<keyword evidence="11" id="KW-0413">Isomerase</keyword>
<gene>
    <name evidence="14" type="ORF">O0931_13540</name>
</gene>
<dbReference type="RefSeq" id="WP_269416106.1">
    <property type="nucleotide sequence ID" value="NZ_JAPWGL010000003.1"/>
</dbReference>
<dbReference type="Pfam" id="PF13616">
    <property type="entry name" value="Rotamase_3"/>
    <property type="match status" value="1"/>
</dbReference>
<keyword evidence="3" id="KW-0997">Cell inner membrane</keyword>
<evidence type="ECO:0000256" key="7">
    <source>
        <dbReference type="ARBA" id="ARBA00023186"/>
    </source>
</evidence>
<evidence type="ECO:0000313" key="15">
    <source>
        <dbReference type="Proteomes" id="UP001144341"/>
    </source>
</evidence>
<evidence type="ECO:0000256" key="10">
    <source>
        <dbReference type="ARBA" id="ARBA00042775"/>
    </source>
</evidence>
<feature type="transmembrane region" description="Helical" evidence="12">
    <location>
        <begin position="12"/>
        <end position="29"/>
    </location>
</feature>
<comment type="caution">
    <text evidence="14">The sequence shown here is derived from an EMBL/GenBank/DDBJ whole genome shotgun (WGS) entry which is preliminary data.</text>
</comment>
<protein>
    <recommendedName>
        <fullName evidence="9">Periplasmic chaperone PpiD</fullName>
    </recommendedName>
    <alternativeName>
        <fullName evidence="10">Periplasmic folding chaperone</fullName>
    </alternativeName>
</protein>
<dbReference type="Pfam" id="PF13623">
    <property type="entry name" value="SurA_N_2"/>
    <property type="match status" value="1"/>
</dbReference>
<evidence type="ECO:0000256" key="2">
    <source>
        <dbReference type="ARBA" id="ARBA00022475"/>
    </source>
</evidence>
<comment type="similarity">
    <text evidence="8">Belongs to the PpiD chaperone family.</text>
</comment>
<dbReference type="SUPFAM" id="SSF109998">
    <property type="entry name" value="Triger factor/SurA peptide-binding domain-like"/>
    <property type="match status" value="1"/>
</dbReference>
<evidence type="ECO:0000256" key="3">
    <source>
        <dbReference type="ARBA" id="ARBA00022519"/>
    </source>
</evidence>
<keyword evidence="6 12" id="KW-0472">Membrane</keyword>
<dbReference type="EMBL" id="JAPWGL010000003">
    <property type="protein sequence ID" value="MCZ4224333.1"/>
    <property type="molecule type" value="Genomic_DNA"/>
</dbReference>
<organism evidence="14 15">
    <name type="scientific">Pedobacter rhodius</name>
    <dbReference type="NCBI Taxonomy" id="3004098"/>
    <lineage>
        <taxon>Bacteria</taxon>
        <taxon>Pseudomonadati</taxon>
        <taxon>Bacteroidota</taxon>
        <taxon>Sphingobacteriia</taxon>
        <taxon>Sphingobacteriales</taxon>
        <taxon>Sphingobacteriaceae</taxon>
        <taxon>Pedobacter</taxon>
    </lineage>
</organism>
<evidence type="ECO:0000256" key="8">
    <source>
        <dbReference type="ARBA" id="ARBA00038408"/>
    </source>
</evidence>
<keyword evidence="5 12" id="KW-1133">Transmembrane helix</keyword>
<keyword evidence="2" id="KW-1003">Cell membrane</keyword>
<dbReference type="Proteomes" id="UP001144341">
    <property type="component" value="Unassembled WGS sequence"/>
</dbReference>
<dbReference type="PROSITE" id="PS50198">
    <property type="entry name" value="PPIC_PPIASE_2"/>
    <property type="match status" value="1"/>
</dbReference>
<dbReference type="Gene3D" id="3.10.50.40">
    <property type="match status" value="1"/>
</dbReference>
<keyword evidence="7" id="KW-0143">Chaperone</keyword>
<evidence type="ECO:0000259" key="13">
    <source>
        <dbReference type="PROSITE" id="PS50198"/>
    </source>
</evidence>
<proteinExistence type="inferred from homology"/>
<evidence type="ECO:0000256" key="12">
    <source>
        <dbReference type="SAM" id="Phobius"/>
    </source>
</evidence>
<dbReference type="InterPro" id="IPR027304">
    <property type="entry name" value="Trigger_fact/SurA_dom_sf"/>
</dbReference>
<keyword evidence="4 12" id="KW-0812">Transmembrane</keyword>
<dbReference type="InterPro" id="IPR000297">
    <property type="entry name" value="PPIase_PpiC"/>
</dbReference>
<evidence type="ECO:0000256" key="4">
    <source>
        <dbReference type="ARBA" id="ARBA00022692"/>
    </source>
</evidence>
<comment type="subcellular location">
    <subcellularLocation>
        <location evidence="1">Cell inner membrane</location>
        <topology evidence="1">Single-pass type II membrane protein</topology>
        <orientation evidence="1">Periplasmic side</orientation>
    </subcellularLocation>
</comment>
<dbReference type="SUPFAM" id="SSF54534">
    <property type="entry name" value="FKBP-like"/>
    <property type="match status" value="1"/>
</dbReference>
<dbReference type="PANTHER" id="PTHR47529">
    <property type="entry name" value="PEPTIDYL-PROLYL CIS-TRANS ISOMERASE D"/>
    <property type="match status" value="1"/>
</dbReference>
<dbReference type="PANTHER" id="PTHR47529:SF1">
    <property type="entry name" value="PERIPLASMIC CHAPERONE PPID"/>
    <property type="match status" value="1"/>
</dbReference>